<evidence type="ECO:0000313" key="4">
    <source>
        <dbReference type="RefSeq" id="XP_003739222.1"/>
    </source>
</evidence>
<dbReference type="KEGG" id="goe:100905561"/>
<name>A0AAJ6QPA9_9ACAR</name>
<accession>A0AAJ6QPA9</accession>
<dbReference type="RefSeq" id="XP_003739222.1">
    <property type="nucleotide sequence ID" value="XM_003739174.1"/>
</dbReference>
<reference evidence="4" key="1">
    <citation type="submission" date="2025-08" db="UniProtKB">
        <authorList>
            <consortium name="RefSeq"/>
        </authorList>
    </citation>
    <scope>IDENTIFICATION</scope>
</reference>
<keyword evidence="3" id="KW-1185">Reference proteome</keyword>
<dbReference type="Proteomes" id="UP000694867">
    <property type="component" value="Unplaced"/>
</dbReference>
<dbReference type="InterPro" id="IPR055510">
    <property type="entry name" value="DUF7083"/>
</dbReference>
<feature type="region of interest" description="Disordered" evidence="1">
    <location>
        <begin position="223"/>
        <end position="257"/>
    </location>
</feature>
<sequence>MEKGLQEILDSMSNAIKLLAENQAAKETSNSSALQNATSLLGTFDYRPEADQTFQRWFARHQTILEESTSSDKLRVQLLLKALGSSEYGRLRNRLSPLAPEAKSYPELVRACEESFGPTKSLFRRRYETLGGRAPPGTSAEDIMDWANIKGDEFELSNLKADTFKLFLALIYASDSSFKNFRAVILKTLEDKPEQSLSDVREVLRRFEIRTQDSALDAEVSHTNVNRITHTQSSDRSRSGPTSASCRSCGGPHKRQN</sequence>
<evidence type="ECO:0000259" key="2">
    <source>
        <dbReference type="Pfam" id="PF23309"/>
    </source>
</evidence>
<feature type="domain" description="DUF7083" evidence="2">
    <location>
        <begin position="40"/>
        <end position="117"/>
    </location>
</feature>
<evidence type="ECO:0000313" key="3">
    <source>
        <dbReference type="Proteomes" id="UP000694867"/>
    </source>
</evidence>
<dbReference type="AlphaFoldDB" id="A0AAJ6QPA9"/>
<dbReference type="GeneID" id="100905561"/>
<evidence type="ECO:0000256" key="1">
    <source>
        <dbReference type="SAM" id="MobiDB-lite"/>
    </source>
</evidence>
<feature type="compositionally biased region" description="Polar residues" evidence="1">
    <location>
        <begin position="223"/>
        <end position="232"/>
    </location>
</feature>
<dbReference type="Pfam" id="PF23309">
    <property type="entry name" value="DUF7083"/>
    <property type="match status" value="1"/>
</dbReference>
<proteinExistence type="predicted"/>
<protein>
    <submittedName>
        <fullName evidence="4">Uncharacterized protein LOC100905561</fullName>
    </submittedName>
</protein>
<gene>
    <name evidence="4" type="primary">LOC100905561</name>
</gene>
<organism evidence="3 4">
    <name type="scientific">Galendromus occidentalis</name>
    <name type="common">western predatory mite</name>
    <dbReference type="NCBI Taxonomy" id="34638"/>
    <lineage>
        <taxon>Eukaryota</taxon>
        <taxon>Metazoa</taxon>
        <taxon>Ecdysozoa</taxon>
        <taxon>Arthropoda</taxon>
        <taxon>Chelicerata</taxon>
        <taxon>Arachnida</taxon>
        <taxon>Acari</taxon>
        <taxon>Parasitiformes</taxon>
        <taxon>Mesostigmata</taxon>
        <taxon>Gamasina</taxon>
        <taxon>Phytoseioidea</taxon>
        <taxon>Phytoseiidae</taxon>
        <taxon>Typhlodrominae</taxon>
        <taxon>Galendromus</taxon>
    </lineage>
</organism>